<dbReference type="InterPro" id="IPR050738">
    <property type="entry name" value="Sulfatase"/>
</dbReference>
<dbReference type="Gene3D" id="3.30.1120.10">
    <property type="match status" value="1"/>
</dbReference>
<dbReference type="EMBL" id="CP036276">
    <property type="protein sequence ID" value="QDU44080.1"/>
    <property type="molecule type" value="Genomic_DNA"/>
</dbReference>
<dbReference type="InterPro" id="IPR017850">
    <property type="entry name" value="Alkaline_phosphatase_core_sf"/>
</dbReference>
<dbReference type="RefSeq" id="WP_145376409.1">
    <property type="nucleotide sequence ID" value="NZ_CP036276.1"/>
</dbReference>
<dbReference type="InterPro" id="IPR000917">
    <property type="entry name" value="Sulfatase_N"/>
</dbReference>
<dbReference type="PROSITE" id="PS00523">
    <property type="entry name" value="SULFATASE_1"/>
    <property type="match status" value="1"/>
</dbReference>
<evidence type="ECO:0000313" key="11">
    <source>
        <dbReference type="Proteomes" id="UP000319383"/>
    </source>
</evidence>
<evidence type="ECO:0000256" key="2">
    <source>
        <dbReference type="ARBA" id="ARBA00008779"/>
    </source>
</evidence>
<dbReference type="PANTHER" id="PTHR42693:SF11">
    <property type="entry name" value="ARYLSULFATASE A"/>
    <property type="match status" value="1"/>
</dbReference>
<evidence type="ECO:0000256" key="1">
    <source>
        <dbReference type="ARBA" id="ARBA00001913"/>
    </source>
</evidence>
<keyword evidence="3" id="KW-0479">Metal-binding</keyword>
<dbReference type="PROSITE" id="PS00149">
    <property type="entry name" value="SULFATASE_2"/>
    <property type="match status" value="1"/>
</dbReference>
<accession>A0A517ZNU3</accession>
<feature type="chain" id="PRO_5022193736" evidence="8">
    <location>
        <begin position="22"/>
        <end position="451"/>
    </location>
</feature>
<keyword evidence="5 10" id="KW-0378">Hydrolase</keyword>
<evidence type="ECO:0000313" key="10">
    <source>
        <dbReference type="EMBL" id="QDU44080.1"/>
    </source>
</evidence>
<evidence type="ECO:0000259" key="9">
    <source>
        <dbReference type="Pfam" id="PF00884"/>
    </source>
</evidence>
<proteinExistence type="inferred from homology"/>
<dbReference type="KEGG" id="sdyn:Mal52_25580"/>
<keyword evidence="11" id="KW-1185">Reference proteome</keyword>
<evidence type="ECO:0000256" key="4">
    <source>
        <dbReference type="ARBA" id="ARBA00022729"/>
    </source>
</evidence>
<dbReference type="SUPFAM" id="SSF53649">
    <property type="entry name" value="Alkaline phosphatase-like"/>
    <property type="match status" value="1"/>
</dbReference>
<keyword evidence="7" id="KW-0325">Glycoprotein</keyword>
<dbReference type="Pfam" id="PF14707">
    <property type="entry name" value="Sulfatase_C"/>
    <property type="match status" value="1"/>
</dbReference>
<dbReference type="EC" id="3.1.6.1" evidence="10"/>
<dbReference type="Proteomes" id="UP000319383">
    <property type="component" value="Chromosome"/>
</dbReference>
<sequence length="451" mass="49827" precursor="true">MKSILILLVTAGCLLPPTAFAAEQPPNIIVLFADDLGYGDLGCFGNPTIRTPELDRMAAEGMKLTQFYSAAPVCTPSRAALMTGRLPVRSGLCSNKRRVLFPNSAGGIPENETTIAEGLKSAGYATACIGKWHLGHLPQYLPTNNGFDYYFGIPYSNDMHVVRRGDPPLPLMRNLETIEAPAFQPTLTKRYTDEAIQFITEHHEQPFFLYLPYTFPHVPLFASDDFLGKSSRGLYGDVVEEIDWSVGQILQSLRELKLAENTLVIFTSDNGPWLIKDNQGGTAGLLRDGKGSTWEGGMREPTVAWWPSKIRARSVSQGLASTMDIFTTALNLAGVPIPEDRVIDGVDLRPVLFETGPSQRETVFYYRGQTLMAVRKGPFKAHLITQPAYGRGKRVTHDPPVLYHLDHDPSERFNVAQDHPDVIADIQQSIAEHKAALKPLPSQLETMLPAK</sequence>
<keyword evidence="4 8" id="KW-0732">Signal</keyword>
<dbReference type="FunFam" id="3.40.720.10:FF:000023">
    <property type="entry name" value="Arylsulfatase A"/>
    <property type="match status" value="1"/>
</dbReference>
<dbReference type="AlphaFoldDB" id="A0A517ZNU3"/>
<dbReference type="GO" id="GO:0046872">
    <property type="term" value="F:metal ion binding"/>
    <property type="evidence" value="ECO:0007669"/>
    <property type="project" value="UniProtKB-KW"/>
</dbReference>
<feature type="domain" description="Sulfatase N-terminal" evidence="9">
    <location>
        <begin position="26"/>
        <end position="335"/>
    </location>
</feature>
<name>A0A517ZNU3_9PLAN</name>
<evidence type="ECO:0000256" key="5">
    <source>
        <dbReference type="ARBA" id="ARBA00022801"/>
    </source>
</evidence>
<dbReference type="InterPro" id="IPR024607">
    <property type="entry name" value="Sulfatase_CS"/>
</dbReference>
<comment type="cofactor">
    <cofactor evidence="1">
        <name>Ca(2+)</name>
        <dbReference type="ChEBI" id="CHEBI:29108"/>
    </cofactor>
</comment>
<dbReference type="PANTHER" id="PTHR42693">
    <property type="entry name" value="ARYLSULFATASE FAMILY MEMBER"/>
    <property type="match status" value="1"/>
</dbReference>
<gene>
    <name evidence="10" type="primary">atsA_20</name>
    <name evidence="10" type="ORF">Mal52_25580</name>
</gene>
<reference evidence="10 11" key="1">
    <citation type="submission" date="2019-02" db="EMBL/GenBank/DDBJ databases">
        <title>Deep-cultivation of Planctomycetes and their phenomic and genomic characterization uncovers novel biology.</title>
        <authorList>
            <person name="Wiegand S."/>
            <person name="Jogler M."/>
            <person name="Boedeker C."/>
            <person name="Pinto D."/>
            <person name="Vollmers J."/>
            <person name="Rivas-Marin E."/>
            <person name="Kohn T."/>
            <person name="Peeters S.H."/>
            <person name="Heuer A."/>
            <person name="Rast P."/>
            <person name="Oberbeckmann S."/>
            <person name="Bunk B."/>
            <person name="Jeske O."/>
            <person name="Meyerdierks A."/>
            <person name="Storesund J.E."/>
            <person name="Kallscheuer N."/>
            <person name="Luecker S."/>
            <person name="Lage O.M."/>
            <person name="Pohl T."/>
            <person name="Merkel B.J."/>
            <person name="Hornburger P."/>
            <person name="Mueller R.-W."/>
            <person name="Bruemmer F."/>
            <person name="Labrenz M."/>
            <person name="Spormann A.M."/>
            <person name="Op den Camp H."/>
            <person name="Overmann J."/>
            <person name="Amann R."/>
            <person name="Jetten M.S.M."/>
            <person name="Mascher T."/>
            <person name="Medema M.H."/>
            <person name="Devos D.P."/>
            <person name="Kaster A.-K."/>
            <person name="Ovreas L."/>
            <person name="Rohde M."/>
            <person name="Galperin M.Y."/>
            <person name="Jogler C."/>
        </authorList>
    </citation>
    <scope>NUCLEOTIDE SEQUENCE [LARGE SCALE GENOMIC DNA]</scope>
    <source>
        <strain evidence="10 11">Mal52</strain>
    </source>
</reference>
<dbReference type="CDD" id="cd16026">
    <property type="entry name" value="GALNS_like"/>
    <property type="match status" value="1"/>
</dbReference>
<dbReference type="GO" id="GO:0004065">
    <property type="term" value="F:arylsulfatase activity"/>
    <property type="evidence" value="ECO:0007669"/>
    <property type="project" value="UniProtKB-EC"/>
</dbReference>
<dbReference type="Pfam" id="PF00884">
    <property type="entry name" value="Sulfatase"/>
    <property type="match status" value="1"/>
</dbReference>
<protein>
    <submittedName>
        <fullName evidence="10">Arylsulfatase</fullName>
        <ecNumber evidence="10">3.1.6.1</ecNumber>
    </submittedName>
</protein>
<comment type="similarity">
    <text evidence="2">Belongs to the sulfatase family.</text>
</comment>
<evidence type="ECO:0000256" key="6">
    <source>
        <dbReference type="ARBA" id="ARBA00022837"/>
    </source>
</evidence>
<evidence type="ECO:0000256" key="3">
    <source>
        <dbReference type="ARBA" id="ARBA00022723"/>
    </source>
</evidence>
<evidence type="ECO:0000256" key="7">
    <source>
        <dbReference type="ARBA" id="ARBA00023180"/>
    </source>
</evidence>
<feature type="signal peptide" evidence="8">
    <location>
        <begin position="1"/>
        <end position="21"/>
    </location>
</feature>
<evidence type="ECO:0000256" key="8">
    <source>
        <dbReference type="SAM" id="SignalP"/>
    </source>
</evidence>
<dbReference type="Gene3D" id="3.40.720.10">
    <property type="entry name" value="Alkaline Phosphatase, subunit A"/>
    <property type="match status" value="1"/>
</dbReference>
<organism evidence="10 11">
    <name type="scientific">Symmachiella dynata</name>
    <dbReference type="NCBI Taxonomy" id="2527995"/>
    <lineage>
        <taxon>Bacteria</taxon>
        <taxon>Pseudomonadati</taxon>
        <taxon>Planctomycetota</taxon>
        <taxon>Planctomycetia</taxon>
        <taxon>Planctomycetales</taxon>
        <taxon>Planctomycetaceae</taxon>
        <taxon>Symmachiella</taxon>
    </lineage>
</organism>
<keyword evidence="6" id="KW-0106">Calcium</keyword>